<evidence type="ECO:0000256" key="1">
    <source>
        <dbReference type="SAM" id="Phobius"/>
    </source>
</evidence>
<sequence>KAAFVISLVGAVFSIINAIPFFITGYKMQVIHGLIIGILMVCSVVILFSGILYNPRSDDEKHMRNVIIAYGVIICIYSAVLTFFWSIIFRSYRYMVENY</sequence>
<feature type="transmembrane region" description="Helical" evidence="1">
    <location>
        <begin position="34"/>
        <end position="54"/>
    </location>
</feature>
<name>A0A915DRH8_9BILA</name>
<proteinExistence type="predicted"/>
<dbReference type="Proteomes" id="UP000887574">
    <property type="component" value="Unplaced"/>
</dbReference>
<dbReference type="AlphaFoldDB" id="A0A915DRH8"/>
<keyword evidence="1" id="KW-1133">Transmembrane helix</keyword>
<accession>A0A915DRH8</accession>
<feature type="transmembrane region" description="Helical" evidence="1">
    <location>
        <begin position="66"/>
        <end position="89"/>
    </location>
</feature>
<organism evidence="2 3">
    <name type="scientific">Ditylenchus dipsaci</name>
    <dbReference type="NCBI Taxonomy" id="166011"/>
    <lineage>
        <taxon>Eukaryota</taxon>
        <taxon>Metazoa</taxon>
        <taxon>Ecdysozoa</taxon>
        <taxon>Nematoda</taxon>
        <taxon>Chromadorea</taxon>
        <taxon>Rhabditida</taxon>
        <taxon>Tylenchina</taxon>
        <taxon>Tylenchomorpha</taxon>
        <taxon>Sphaerularioidea</taxon>
        <taxon>Anguinidae</taxon>
        <taxon>Anguininae</taxon>
        <taxon>Ditylenchus</taxon>
    </lineage>
</organism>
<keyword evidence="2" id="KW-1185">Reference proteome</keyword>
<dbReference type="WBParaSite" id="jg2215">
    <property type="protein sequence ID" value="jg2215"/>
    <property type="gene ID" value="jg2215"/>
</dbReference>
<reference evidence="3" key="1">
    <citation type="submission" date="2022-11" db="UniProtKB">
        <authorList>
            <consortium name="WormBaseParasite"/>
        </authorList>
    </citation>
    <scope>IDENTIFICATION</scope>
</reference>
<evidence type="ECO:0000313" key="2">
    <source>
        <dbReference type="Proteomes" id="UP000887574"/>
    </source>
</evidence>
<protein>
    <submittedName>
        <fullName evidence="3">Uncharacterized protein</fullName>
    </submittedName>
</protein>
<keyword evidence="1" id="KW-0472">Membrane</keyword>
<evidence type="ECO:0000313" key="3">
    <source>
        <dbReference type="WBParaSite" id="jg2215"/>
    </source>
</evidence>
<keyword evidence="1" id="KW-0812">Transmembrane</keyword>